<evidence type="ECO:0000313" key="26">
    <source>
        <dbReference type="Ensembl" id="ENSSLDP00000010077.1"/>
    </source>
</evidence>
<dbReference type="PROSITE" id="PS50016">
    <property type="entry name" value="ZF_PHD_2"/>
    <property type="match status" value="1"/>
</dbReference>
<evidence type="ECO:0000256" key="14">
    <source>
        <dbReference type="ARBA" id="ARBA00023117"/>
    </source>
</evidence>
<dbReference type="PANTHER" id="PTHR45915:SF4">
    <property type="entry name" value="TRANSCRIPTION INTERMEDIARY FACTOR 1-ALPHA"/>
    <property type="match status" value="1"/>
</dbReference>
<dbReference type="GO" id="GO:0005634">
    <property type="term" value="C:nucleus"/>
    <property type="evidence" value="ECO:0007669"/>
    <property type="project" value="UniProtKB-SubCell"/>
</dbReference>
<comment type="catalytic activity">
    <reaction evidence="1">
        <text>S-ubiquitinyl-[E2 ubiquitin-conjugating enzyme]-L-cysteine + [acceptor protein]-L-lysine = [E2 ubiquitin-conjugating enzyme]-L-cysteine + N(6)-ubiquitinyl-[acceptor protein]-L-lysine.</text>
        <dbReference type="EC" id="2.3.2.27"/>
    </reaction>
</comment>
<keyword evidence="17" id="KW-0539">Nucleus</keyword>
<dbReference type="SMART" id="SM00249">
    <property type="entry name" value="PHD"/>
    <property type="match status" value="2"/>
</dbReference>
<keyword evidence="16" id="KW-0804">Transcription</keyword>
<proteinExistence type="predicted"/>
<feature type="compositionally biased region" description="Pro residues" evidence="21">
    <location>
        <begin position="463"/>
        <end position="473"/>
    </location>
</feature>
<evidence type="ECO:0000259" key="23">
    <source>
        <dbReference type="PROSITE" id="PS50016"/>
    </source>
</evidence>
<feature type="compositionally biased region" description="Basic and acidic residues" evidence="21">
    <location>
        <begin position="941"/>
        <end position="953"/>
    </location>
</feature>
<dbReference type="Ensembl" id="ENSSLDT00000010442.1">
    <property type="protein sequence ID" value="ENSSLDP00000010077.1"/>
    <property type="gene ID" value="ENSSLDG00000007956.1"/>
</dbReference>
<dbReference type="Proteomes" id="UP000261360">
    <property type="component" value="Unplaced"/>
</dbReference>
<dbReference type="SUPFAM" id="SSF57850">
    <property type="entry name" value="RING/U-box"/>
    <property type="match status" value="1"/>
</dbReference>
<keyword evidence="8" id="KW-0677">Repeat</keyword>
<dbReference type="SMART" id="SM00297">
    <property type="entry name" value="BROMO"/>
    <property type="match status" value="1"/>
</dbReference>
<dbReference type="Pfam" id="PF00628">
    <property type="entry name" value="PHD"/>
    <property type="match status" value="1"/>
</dbReference>
<dbReference type="GO" id="GO:0008270">
    <property type="term" value="F:zinc ion binding"/>
    <property type="evidence" value="ECO:0007669"/>
    <property type="project" value="UniProtKB-KW"/>
</dbReference>
<dbReference type="Gene3D" id="3.30.160.60">
    <property type="entry name" value="Classic Zinc Finger"/>
    <property type="match status" value="1"/>
</dbReference>
<evidence type="ECO:0000256" key="10">
    <source>
        <dbReference type="ARBA" id="ARBA00022786"/>
    </source>
</evidence>
<dbReference type="FunFam" id="3.30.160.60:FF:000074">
    <property type="entry name" value="Tripartite motif containing 66"/>
    <property type="match status" value="1"/>
</dbReference>
<feature type="domain" description="PHD-type" evidence="23">
    <location>
        <begin position="665"/>
        <end position="712"/>
    </location>
</feature>
<feature type="region of interest" description="Disordered" evidence="21">
    <location>
        <begin position="398"/>
        <end position="554"/>
    </location>
</feature>
<dbReference type="PANTHER" id="PTHR45915">
    <property type="entry name" value="TRANSCRIPTION INTERMEDIARY FACTOR"/>
    <property type="match status" value="1"/>
</dbReference>
<feature type="domain" description="B box-type" evidence="25">
    <location>
        <begin position="188"/>
        <end position="229"/>
    </location>
</feature>
<dbReference type="GO" id="GO:0003677">
    <property type="term" value="F:DNA binding"/>
    <property type="evidence" value="ECO:0007669"/>
    <property type="project" value="UniProtKB-KW"/>
</dbReference>
<keyword evidence="14 19" id="KW-0103">Bromodomain</keyword>
<evidence type="ECO:0000256" key="16">
    <source>
        <dbReference type="ARBA" id="ARBA00023163"/>
    </source>
</evidence>
<dbReference type="PROSITE" id="PS00518">
    <property type="entry name" value="ZF_RING_1"/>
    <property type="match status" value="1"/>
</dbReference>
<keyword evidence="5" id="KW-0678">Repressor</keyword>
<keyword evidence="15" id="KW-0238">DNA-binding</keyword>
<dbReference type="Gene3D" id="3.30.40.10">
    <property type="entry name" value="Zinc/RING finger domain, C3HC4 (zinc finger)"/>
    <property type="match status" value="2"/>
</dbReference>
<dbReference type="SUPFAM" id="SSF57903">
    <property type="entry name" value="FYVE/PHD zinc finger"/>
    <property type="match status" value="1"/>
</dbReference>
<organism evidence="26 27">
    <name type="scientific">Seriola lalandi dorsalis</name>
    <dbReference type="NCBI Taxonomy" id="1841481"/>
    <lineage>
        <taxon>Eukaryota</taxon>
        <taxon>Metazoa</taxon>
        <taxon>Chordata</taxon>
        <taxon>Craniata</taxon>
        <taxon>Vertebrata</taxon>
        <taxon>Euteleostomi</taxon>
        <taxon>Actinopterygii</taxon>
        <taxon>Neopterygii</taxon>
        <taxon>Teleostei</taxon>
        <taxon>Neoteleostei</taxon>
        <taxon>Acanthomorphata</taxon>
        <taxon>Carangaria</taxon>
        <taxon>Carangiformes</taxon>
        <taxon>Carangidae</taxon>
        <taxon>Seriola</taxon>
    </lineage>
</organism>
<keyword evidence="11" id="KW-0862">Zinc</keyword>
<feature type="compositionally biased region" description="Basic and acidic residues" evidence="21">
    <location>
        <begin position="912"/>
        <end position="926"/>
    </location>
</feature>
<dbReference type="Pfam" id="PF00439">
    <property type="entry name" value="Bromodomain"/>
    <property type="match status" value="1"/>
</dbReference>
<feature type="domain" description="RING-type" evidence="24">
    <location>
        <begin position="43"/>
        <end position="101"/>
    </location>
</feature>
<dbReference type="GeneTree" id="ENSGT00940000165144"/>
<evidence type="ECO:0000256" key="19">
    <source>
        <dbReference type="PROSITE-ProRule" id="PRU00035"/>
    </source>
</evidence>
<keyword evidence="6" id="KW-0808">Transferase</keyword>
<evidence type="ECO:0000256" key="6">
    <source>
        <dbReference type="ARBA" id="ARBA00022679"/>
    </source>
</evidence>
<dbReference type="InterPro" id="IPR000315">
    <property type="entry name" value="Znf_B-box"/>
</dbReference>
<evidence type="ECO:0000256" key="3">
    <source>
        <dbReference type="ARBA" id="ARBA00004906"/>
    </source>
</evidence>
<keyword evidence="12" id="KW-0805">Transcription regulation</keyword>
<dbReference type="AlphaFoldDB" id="A0A3B4X387"/>
<reference evidence="26" key="1">
    <citation type="submission" date="2025-08" db="UniProtKB">
        <authorList>
            <consortium name="Ensembl"/>
        </authorList>
    </citation>
    <scope>IDENTIFICATION</scope>
</reference>
<dbReference type="InterPro" id="IPR003649">
    <property type="entry name" value="Bbox_C"/>
</dbReference>
<keyword evidence="10" id="KW-0833">Ubl conjugation pathway</keyword>
<keyword evidence="9 18" id="KW-0863">Zinc-finger</keyword>
<dbReference type="InterPro" id="IPR019786">
    <property type="entry name" value="Zinc_finger_PHD-type_CS"/>
</dbReference>
<evidence type="ECO:0000256" key="7">
    <source>
        <dbReference type="ARBA" id="ARBA00022723"/>
    </source>
</evidence>
<sequence length="1005" mass="112736">MDETAENVDNDDIVIIVENEAESLPAEEERLKQQGTFGLMDTCPICKLSFHNREPKLLPCLHSFCKRCLPAPFRSADPRRDSQGQVDNNKPLGAIRCPVCRQECWEMDVLDNFFVKDSAEVPSSTVEKTSQVCMSCDDNTEATGYCVECVEFLCVTCIEAHQRVKFTRDHTIRQKEEMSPEAVGVSTQRPVFCDIHKQEPLKLFCETCDRLTCRDCQLLKHKDHNYQFLEDAYRNHRQYLENMTQQLQEKRKAIEDVSGCISTGLQQVEENRKAVTNEIKKSICNLIMEINRKGKILVNQLEALTKDHELGLKKQQEDVNSLSRHLDHVISFTKWATASHSGTALLYCKRLILFQIHYLMRASCNPSIVPQSSVRFQCRSGFWATNVDLGSLVVERGPGRPPITNHQAAPRAEAPAGGLSAVSAQQRQSTLAQLQMQVDKLSQQPHRQPPPNHWSWYQNVRLPGPPGPPPPTRPIHGGSSPSQGPPNLTQPGRRYGTSHPNPRSPTSSIDLIHSSSFPPKPMDVLQGTSRYPQPLPAGAATQTSLHQVGRRGRGQRDFQCDISRILQREKRAFSGLFCVTVMMTSSWRQSSEPPSAPSAKRRRRSSPGPIIVIKDEPEDEDEVHFVQSTVGSSLPDSSTGAQSKPRQQQKPESEKRAEPEEDPNEDWCAVCQNGGELLCCDKCPKVFHLSCHIPTLIESPSGEWFCSFCRDLAAPEMEYNCDSKDDPISEGFPPVDRRRCERLLLRLFCNDFSTDFQQPASPSVRRYKELIKTPMDLSIVKRKLESKSKEGECYRRPEEFVADIRLIFFNCAKYYKATSEVGSAGLYLEDYFEEQLKLVYPDKVFPGGREEQMIPPLEDEIEEEEEMMEEGLAPIEHDKPQSPAGKGIPPVEEDLAPLEEAPAPAEEEKSEIEEKATDTSEKETEKTVSATGEGSPPAVEAKQDEKSPVKEVESSPAADSETKDGVAPSSPKEENLELPTDKTVDPPEIQEKEAAPADTAKEEEG</sequence>
<comment type="pathway">
    <text evidence="3">Protein modification; protein ubiquitination.</text>
</comment>
<feature type="domain" description="Bromo" evidence="22">
    <location>
        <begin position="767"/>
        <end position="822"/>
    </location>
</feature>
<feature type="compositionally biased region" description="Basic and acidic residues" evidence="21">
    <location>
        <begin position="971"/>
        <end position="1005"/>
    </location>
</feature>
<evidence type="ECO:0000256" key="12">
    <source>
        <dbReference type="ARBA" id="ARBA00023015"/>
    </source>
</evidence>
<dbReference type="InterPro" id="IPR011011">
    <property type="entry name" value="Znf_FYVE_PHD"/>
</dbReference>
<dbReference type="PROSITE" id="PS50014">
    <property type="entry name" value="BROMODOMAIN_2"/>
    <property type="match status" value="1"/>
</dbReference>
<evidence type="ECO:0000256" key="4">
    <source>
        <dbReference type="ARBA" id="ARBA00012483"/>
    </source>
</evidence>
<dbReference type="InterPro" id="IPR001965">
    <property type="entry name" value="Znf_PHD"/>
</dbReference>
<evidence type="ECO:0000256" key="17">
    <source>
        <dbReference type="ARBA" id="ARBA00023242"/>
    </source>
</evidence>
<dbReference type="InterPro" id="IPR001487">
    <property type="entry name" value="Bromodomain"/>
</dbReference>
<feature type="compositionally biased region" description="Polar residues" evidence="21">
    <location>
        <begin position="498"/>
        <end position="517"/>
    </location>
</feature>
<dbReference type="GO" id="GO:0061630">
    <property type="term" value="F:ubiquitin protein ligase activity"/>
    <property type="evidence" value="ECO:0007669"/>
    <property type="project" value="UniProtKB-EC"/>
</dbReference>
<dbReference type="SMART" id="SM00502">
    <property type="entry name" value="BBC"/>
    <property type="match status" value="1"/>
</dbReference>
<dbReference type="InterPro" id="IPR036427">
    <property type="entry name" value="Bromodomain-like_sf"/>
</dbReference>
<dbReference type="InterPro" id="IPR017907">
    <property type="entry name" value="Znf_RING_CS"/>
</dbReference>
<evidence type="ECO:0000256" key="20">
    <source>
        <dbReference type="SAM" id="Coils"/>
    </source>
</evidence>
<dbReference type="Pfam" id="PF00643">
    <property type="entry name" value="zf-B_box"/>
    <property type="match status" value="1"/>
</dbReference>
<name>A0A3B4X387_SERLL</name>
<dbReference type="CDD" id="cd15541">
    <property type="entry name" value="PHD_TIF1_like"/>
    <property type="match status" value="1"/>
</dbReference>
<dbReference type="InterPro" id="IPR027370">
    <property type="entry name" value="Znf-RING_euk"/>
</dbReference>
<feature type="coiled-coil region" evidence="20">
    <location>
        <begin position="226"/>
        <end position="285"/>
    </location>
</feature>
<dbReference type="SUPFAM" id="SSF47370">
    <property type="entry name" value="Bromodomain"/>
    <property type="match status" value="1"/>
</dbReference>
<accession>A0A3B4X387</accession>
<dbReference type="GO" id="GO:0000785">
    <property type="term" value="C:chromatin"/>
    <property type="evidence" value="ECO:0007669"/>
    <property type="project" value="TreeGrafter"/>
</dbReference>
<dbReference type="SUPFAM" id="SSF57845">
    <property type="entry name" value="B-box zinc-binding domain"/>
    <property type="match status" value="1"/>
</dbReference>
<evidence type="ECO:0000259" key="22">
    <source>
        <dbReference type="PROSITE" id="PS50014"/>
    </source>
</evidence>
<dbReference type="Pfam" id="PF13445">
    <property type="entry name" value="zf-RING_UBOX"/>
    <property type="match status" value="1"/>
</dbReference>
<evidence type="ECO:0000256" key="15">
    <source>
        <dbReference type="ARBA" id="ARBA00023125"/>
    </source>
</evidence>
<dbReference type="SMART" id="SM00336">
    <property type="entry name" value="BBOX"/>
    <property type="match status" value="2"/>
</dbReference>
<keyword evidence="27" id="KW-1185">Reference proteome</keyword>
<feature type="domain" description="B box-type" evidence="25">
    <location>
        <begin position="128"/>
        <end position="181"/>
    </location>
</feature>
<evidence type="ECO:0000259" key="24">
    <source>
        <dbReference type="PROSITE" id="PS50089"/>
    </source>
</evidence>
<evidence type="ECO:0000256" key="11">
    <source>
        <dbReference type="ARBA" id="ARBA00022833"/>
    </source>
</evidence>
<dbReference type="InterPro" id="IPR013083">
    <property type="entry name" value="Znf_RING/FYVE/PHD"/>
</dbReference>
<feature type="compositionally biased region" description="Polar residues" evidence="21">
    <location>
        <begin position="479"/>
        <end position="490"/>
    </location>
</feature>
<evidence type="ECO:0000256" key="8">
    <source>
        <dbReference type="ARBA" id="ARBA00022737"/>
    </source>
</evidence>
<dbReference type="SMART" id="SM00184">
    <property type="entry name" value="RING"/>
    <property type="match status" value="1"/>
</dbReference>
<dbReference type="PROSITE" id="PS50119">
    <property type="entry name" value="ZF_BBOX"/>
    <property type="match status" value="2"/>
</dbReference>
<dbReference type="FunFam" id="3.30.40.10:FF:000123">
    <property type="entry name" value="E3 ubiquitin-protein ligase TRIM33"/>
    <property type="match status" value="1"/>
</dbReference>
<feature type="region of interest" description="Disordered" evidence="21">
    <location>
        <begin position="585"/>
        <end position="665"/>
    </location>
</feature>
<evidence type="ECO:0000256" key="5">
    <source>
        <dbReference type="ARBA" id="ARBA00022491"/>
    </source>
</evidence>
<feature type="region of interest" description="Disordered" evidence="21">
    <location>
        <begin position="875"/>
        <end position="1005"/>
    </location>
</feature>
<keyword evidence="13 20" id="KW-0175">Coiled coil</keyword>
<reference evidence="26" key="2">
    <citation type="submission" date="2025-09" db="UniProtKB">
        <authorList>
            <consortium name="Ensembl"/>
        </authorList>
    </citation>
    <scope>IDENTIFICATION</scope>
</reference>
<dbReference type="InterPro" id="IPR019787">
    <property type="entry name" value="Znf_PHD-finger"/>
</dbReference>
<dbReference type="InterPro" id="IPR047058">
    <property type="entry name" value="TIF1b_Bbox2_Znf"/>
</dbReference>
<dbReference type="InterPro" id="IPR001841">
    <property type="entry name" value="Znf_RING"/>
</dbReference>
<dbReference type="CDD" id="cd16585">
    <property type="entry name" value="RING-HC_TIF1_C-VI"/>
    <property type="match status" value="1"/>
</dbReference>
<dbReference type="PROSITE" id="PS50089">
    <property type="entry name" value="ZF_RING_2"/>
    <property type="match status" value="1"/>
</dbReference>
<evidence type="ECO:0000256" key="1">
    <source>
        <dbReference type="ARBA" id="ARBA00000900"/>
    </source>
</evidence>
<protein>
    <recommendedName>
        <fullName evidence="4">RING-type E3 ubiquitin transferase</fullName>
        <ecNumber evidence="4">2.3.2.27</ecNumber>
    </recommendedName>
</protein>
<evidence type="ECO:0000256" key="13">
    <source>
        <dbReference type="ARBA" id="ARBA00023054"/>
    </source>
</evidence>
<evidence type="ECO:0000256" key="18">
    <source>
        <dbReference type="PROSITE-ProRule" id="PRU00024"/>
    </source>
</evidence>
<feature type="compositionally biased region" description="Polar residues" evidence="21">
    <location>
        <begin position="422"/>
        <end position="446"/>
    </location>
</feature>
<evidence type="ECO:0000256" key="2">
    <source>
        <dbReference type="ARBA" id="ARBA00004123"/>
    </source>
</evidence>
<evidence type="ECO:0000259" key="25">
    <source>
        <dbReference type="PROSITE" id="PS50119"/>
    </source>
</evidence>
<dbReference type="CDD" id="cd19829">
    <property type="entry name" value="Bbox2_TIF1b_C-VI"/>
    <property type="match status" value="1"/>
</dbReference>
<feature type="compositionally biased region" description="Basic and acidic residues" evidence="21">
    <location>
        <begin position="649"/>
        <end position="658"/>
    </location>
</feature>
<comment type="subcellular location">
    <subcellularLocation>
        <location evidence="2">Nucleus</location>
    </subcellularLocation>
</comment>
<evidence type="ECO:0000256" key="9">
    <source>
        <dbReference type="ARBA" id="ARBA00022771"/>
    </source>
</evidence>
<dbReference type="PROSITE" id="PS01359">
    <property type="entry name" value="ZF_PHD_1"/>
    <property type="match status" value="1"/>
</dbReference>
<feature type="compositionally biased region" description="Polar residues" evidence="21">
    <location>
        <begin position="626"/>
        <end position="648"/>
    </location>
</feature>
<evidence type="ECO:0000256" key="21">
    <source>
        <dbReference type="SAM" id="MobiDB-lite"/>
    </source>
</evidence>
<dbReference type="Gene3D" id="1.20.920.10">
    <property type="entry name" value="Bromodomain-like"/>
    <property type="match status" value="1"/>
</dbReference>
<dbReference type="EC" id="2.3.2.27" evidence="4"/>
<evidence type="ECO:0000313" key="27">
    <source>
        <dbReference type="Proteomes" id="UP000261360"/>
    </source>
</evidence>
<keyword evidence="7" id="KW-0479">Metal-binding</keyword>